<dbReference type="KEGG" id="xba:C7S18_10055"/>
<evidence type="ECO:0000256" key="1">
    <source>
        <dbReference type="SAM" id="SignalP"/>
    </source>
</evidence>
<dbReference type="AlphaFoldDB" id="A0A2P1PRN7"/>
<evidence type="ECO:0008006" key="4">
    <source>
        <dbReference type="Google" id="ProtNLM"/>
    </source>
</evidence>
<dbReference type="RefSeq" id="WP_106891440.1">
    <property type="nucleotide sequence ID" value="NZ_CP027860.1"/>
</dbReference>
<accession>A0A2P1PRN7</accession>
<gene>
    <name evidence="2" type="ORF">C7S18_10055</name>
</gene>
<evidence type="ECO:0000313" key="3">
    <source>
        <dbReference type="Proteomes" id="UP000241074"/>
    </source>
</evidence>
<protein>
    <recommendedName>
        <fullName evidence="4">DUF11 domain-containing protein</fullName>
    </recommendedName>
</protein>
<reference evidence="2 3" key="1">
    <citation type="submission" date="2018-03" db="EMBL/GenBank/DDBJ databases">
        <title>Ahniella affigens gen. nov., sp. nov., a gammaproteobacterium isolated from sandy soil near a stream.</title>
        <authorList>
            <person name="Ko Y."/>
            <person name="Kim J.-H."/>
        </authorList>
    </citation>
    <scope>NUCLEOTIDE SEQUENCE [LARGE SCALE GENOMIC DNA]</scope>
    <source>
        <strain evidence="2 3">D13</strain>
    </source>
</reference>
<dbReference type="Proteomes" id="UP000241074">
    <property type="component" value="Chromosome"/>
</dbReference>
<keyword evidence="1" id="KW-0732">Signal</keyword>
<name>A0A2P1PRN7_9GAMM</name>
<feature type="signal peptide" evidence="1">
    <location>
        <begin position="1"/>
        <end position="26"/>
    </location>
</feature>
<keyword evidence="3" id="KW-1185">Reference proteome</keyword>
<organism evidence="2 3">
    <name type="scientific">Ahniella affigens</name>
    <dbReference type="NCBI Taxonomy" id="2021234"/>
    <lineage>
        <taxon>Bacteria</taxon>
        <taxon>Pseudomonadati</taxon>
        <taxon>Pseudomonadota</taxon>
        <taxon>Gammaproteobacteria</taxon>
        <taxon>Lysobacterales</taxon>
        <taxon>Rhodanobacteraceae</taxon>
        <taxon>Ahniella</taxon>
    </lineage>
</organism>
<evidence type="ECO:0000313" key="2">
    <source>
        <dbReference type="EMBL" id="AVP97517.1"/>
    </source>
</evidence>
<proteinExistence type="predicted"/>
<reference evidence="2 3" key="2">
    <citation type="submission" date="2018-03" db="EMBL/GenBank/DDBJ databases">
        <authorList>
            <person name="Keele B.F."/>
        </authorList>
    </citation>
    <scope>NUCLEOTIDE SEQUENCE [LARGE SCALE GENOMIC DNA]</scope>
    <source>
        <strain evidence="2 3">D13</strain>
    </source>
</reference>
<feature type="chain" id="PRO_5015182247" description="DUF11 domain-containing protein" evidence="1">
    <location>
        <begin position="27"/>
        <end position="254"/>
    </location>
</feature>
<sequence length="254" mass="26472">MPRNPTIIKRMALAAWLLGISQMVPAAVLVTLSGDNLAPEAGGEPFAWTIVLNVNAASAGATNLTFSIPSEAILESVEFSGDTPGRWACEPPTPPSDGTMLCEAANLPANSVTSIVVRARYPDTAVSGNRTAAVRVISGGQVSTESETQSLGSSATVSVSRSEQNLANTSFIQSMQATVSGVGNVHNPPNLTANLRGGPIGIVFIETSGQLKDSCALNPISNVLTCRPDFLTAGVHSATVHYVIEDSMFRNSFE</sequence>
<dbReference type="EMBL" id="CP027860">
    <property type="protein sequence ID" value="AVP97517.1"/>
    <property type="molecule type" value="Genomic_DNA"/>
</dbReference>